<keyword evidence="1" id="KW-1133">Transmembrane helix</keyword>
<feature type="transmembrane region" description="Helical" evidence="1">
    <location>
        <begin position="18"/>
        <end position="36"/>
    </location>
</feature>
<protein>
    <recommendedName>
        <fullName evidence="4">Glycosyltransferase family 39 protein</fullName>
    </recommendedName>
</protein>
<evidence type="ECO:0000313" key="3">
    <source>
        <dbReference type="Proteomes" id="UP000565078"/>
    </source>
</evidence>
<gene>
    <name evidence="2" type="ORF">HA254_07255</name>
</gene>
<accession>A0A7J4IY17</accession>
<keyword evidence="1" id="KW-0812">Transmembrane</keyword>
<dbReference type="Proteomes" id="UP000565078">
    <property type="component" value="Unassembled WGS sequence"/>
</dbReference>
<evidence type="ECO:0008006" key="4">
    <source>
        <dbReference type="Google" id="ProtNLM"/>
    </source>
</evidence>
<feature type="transmembrane region" description="Helical" evidence="1">
    <location>
        <begin position="222"/>
        <end position="244"/>
    </location>
</feature>
<sequence>MMEAGLGGLKRKAHEIRWILFFFTVFFLIQFYQSAFPSWDNIVYLYQGKWFCGEQIYFEWLRPPLPGAINCILGASAISTILSGALSSLLYLAAVTLLYFKEKREQDIDQIAYAGLSFIVPTILFLSNAGGDMFALSFLLFALLAENPFLKGAAFSLATLSRYNYLFFLPLLLIQLNPKKLARFALALPAFWLPWIAYNYFATGNPFFSVGESIYLNIGQKGILAGLQPYQIAIIAFFSLTLYLSRHDKKTKIAGLINIAAAISVVQFVLSGIKEHRFLNPLAPAQSLNIANAQGSRGKNAIYPLLALFMAFNIAMLLWIGTPMPPAIPEDDLISQCQVMSDQWVYFYPRGINAQPLGGKDSFMQALEEGKILVIYDKTLLEGANFEGYETWKREKYTIIKKAATCKGPEQKYSLKIGENQAEG</sequence>
<feature type="transmembrane region" description="Helical" evidence="1">
    <location>
        <begin position="301"/>
        <end position="320"/>
    </location>
</feature>
<organism evidence="2 3">
    <name type="scientific">Candidatus Iainarchaeum sp</name>
    <dbReference type="NCBI Taxonomy" id="3101447"/>
    <lineage>
        <taxon>Archaea</taxon>
        <taxon>Candidatus Iainarchaeota</taxon>
        <taxon>Candidatus Iainarchaeia</taxon>
        <taxon>Candidatus Iainarchaeales</taxon>
        <taxon>Candidatus Iainarchaeaceae</taxon>
        <taxon>Candidatus Iainarchaeum</taxon>
    </lineage>
</organism>
<dbReference type="EMBL" id="DUGC01000116">
    <property type="protein sequence ID" value="HIH10433.1"/>
    <property type="molecule type" value="Genomic_DNA"/>
</dbReference>
<feature type="transmembrane region" description="Helical" evidence="1">
    <location>
        <begin position="181"/>
        <end position="202"/>
    </location>
</feature>
<name>A0A7J4IY17_9ARCH</name>
<proteinExistence type="predicted"/>
<feature type="transmembrane region" description="Helical" evidence="1">
    <location>
        <begin position="112"/>
        <end position="141"/>
    </location>
</feature>
<feature type="transmembrane region" description="Helical" evidence="1">
    <location>
        <begin position="67"/>
        <end position="100"/>
    </location>
</feature>
<evidence type="ECO:0000313" key="2">
    <source>
        <dbReference type="EMBL" id="HIH10433.1"/>
    </source>
</evidence>
<keyword evidence="1" id="KW-0472">Membrane</keyword>
<comment type="caution">
    <text evidence="2">The sequence shown here is derived from an EMBL/GenBank/DDBJ whole genome shotgun (WGS) entry which is preliminary data.</text>
</comment>
<dbReference type="AlphaFoldDB" id="A0A7J4IY17"/>
<evidence type="ECO:0000256" key="1">
    <source>
        <dbReference type="SAM" id="Phobius"/>
    </source>
</evidence>
<feature type="transmembrane region" description="Helical" evidence="1">
    <location>
        <begin position="153"/>
        <end position="174"/>
    </location>
</feature>
<reference evidence="3" key="1">
    <citation type="journal article" date="2020" name="bioRxiv">
        <title>A rank-normalized archaeal taxonomy based on genome phylogeny resolves widespread incomplete and uneven classifications.</title>
        <authorList>
            <person name="Rinke C."/>
            <person name="Chuvochina M."/>
            <person name="Mussig A.J."/>
            <person name="Chaumeil P.-A."/>
            <person name="Waite D.W."/>
            <person name="Whitman W.B."/>
            <person name="Parks D.H."/>
            <person name="Hugenholtz P."/>
        </authorList>
    </citation>
    <scope>NUCLEOTIDE SEQUENCE [LARGE SCALE GENOMIC DNA]</scope>
</reference>